<accession>A0A2N1J339</accession>
<sequence>MFLHFHPYKPFIFKNTKTLIIGTLPPFRFSKKSFKSKDVDFCYGSQDNLLWQVLDKIYNLNLLYDNSKDAIKQRKEFLKSYKIGICDIVASCKRENIDASDLGMQDIILRDLISYLKEYKNIKKIIFTGKNSKNGPEFFFRKLIKKNNLKLQKIENNQIRKHLLSFENRVITIYSLTSPSNAANRSIATNLLYKKRKMSNYNYSTFDFRVDEYKIAFS</sequence>
<organism evidence="1 2">
    <name type="scientific">Malaciobacter halophilus</name>
    <dbReference type="NCBI Taxonomy" id="197482"/>
    <lineage>
        <taxon>Bacteria</taxon>
        <taxon>Pseudomonadati</taxon>
        <taxon>Campylobacterota</taxon>
        <taxon>Epsilonproteobacteria</taxon>
        <taxon>Campylobacterales</taxon>
        <taxon>Arcobacteraceae</taxon>
        <taxon>Malaciobacter</taxon>
    </lineage>
</organism>
<dbReference type="OrthoDB" id="1422214at2"/>
<dbReference type="AlphaFoldDB" id="A0A2N1J339"/>
<gene>
    <name evidence="1" type="ORF">CP960_06550</name>
</gene>
<name>A0A2N1J339_9BACT</name>
<protein>
    <submittedName>
        <fullName evidence="1">DNA glycosylase</fullName>
    </submittedName>
</protein>
<dbReference type="Proteomes" id="UP000233248">
    <property type="component" value="Unassembled WGS sequence"/>
</dbReference>
<dbReference type="SUPFAM" id="SSF52141">
    <property type="entry name" value="Uracil-DNA glycosylase-like"/>
    <property type="match status" value="1"/>
</dbReference>
<comment type="caution">
    <text evidence="1">The sequence shown here is derived from an EMBL/GenBank/DDBJ whole genome shotgun (WGS) entry which is preliminary data.</text>
</comment>
<evidence type="ECO:0000313" key="1">
    <source>
        <dbReference type="EMBL" id="PKI80892.1"/>
    </source>
</evidence>
<proteinExistence type="predicted"/>
<dbReference type="KEGG" id="ahs:AHALO_2336"/>
<reference evidence="1 2" key="1">
    <citation type="submission" date="2017-09" db="EMBL/GenBank/DDBJ databases">
        <title>Genomics of the genus Arcobacter.</title>
        <authorList>
            <person name="Perez-Cataluna A."/>
            <person name="Figueras M.J."/>
            <person name="Salas-Masso N."/>
        </authorList>
    </citation>
    <scope>NUCLEOTIDE SEQUENCE [LARGE SCALE GENOMIC DNA]</scope>
    <source>
        <strain evidence="1 2">DSM 18005</strain>
    </source>
</reference>
<evidence type="ECO:0000313" key="2">
    <source>
        <dbReference type="Proteomes" id="UP000233248"/>
    </source>
</evidence>
<dbReference type="RefSeq" id="WP_101184616.1">
    <property type="nucleotide sequence ID" value="NZ_CP031218.1"/>
</dbReference>
<keyword evidence="2" id="KW-1185">Reference proteome</keyword>
<dbReference type="InterPro" id="IPR036895">
    <property type="entry name" value="Uracil-DNA_glycosylase-like_sf"/>
</dbReference>
<dbReference type="Gene3D" id="3.40.470.10">
    <property type="entry name" value="Uracil-DNA glycosylase-like domain"/>
    <property type="match status" value="1"/>
</dbReference>
<dbReference type="EMBL" id="NXIF01000026">
    <property type="protein sequence ID" value="PKI80892.1"/>
    <property type="molecule type" value="Genomic_DNA"/>
</dbReference>